<feature type="compositionally biased region" description="Basic residues" evidence="5">
    <location>
        <begin position="715"/>
        <end position="729"/>
    </location>
</feature>
<dbReference type="GO" id="GO:0003676">
    <property type="term" value="F:nucleic acid binding"/>
    <property type="evidence" value="ECO:0007669"/>
    <property type="project" value="InterPro"/>
</dbReference>
<feature type="compositionally biased region" description="Basic residues" evidence="5">
    <location>
        <begin position="746"/>
        <end position="762"/>
    </location>
</feature>
<name>A0A2N9ES33_FAGSY</name>
<feature type="domain" description="CCHC-type" evidence="6">
    <location>
        <begin position="749"/>
        <end position="764"/>
    </location>
</feature>
<evidence type="ECO:0000256" key="3">
    <source>
        <dbReference type="ARBA" id="ARBA00022833"/>
    </source>
</evidence>
<dbReference type="Pfam" id="PF04434">
    <property type="entry name" value="SWIM"/>
    <property type="match status" value="1"/>
</dbReference>
<dbReference type="Pfam" id="PF10551">
    <property type="entry name" value="MULE"/>
    <property type="match status" value="1"/>
</dbReference>
<evidence type="ECO:0000256" key="2">
    <source>
        <dbReference type="ARBA" id="ARBA00022771"/>
    </source>
</evidence>
<dbReference type="EMBL" id="OIVN01000286">
    <property type="protein sequence ID" value="SPC77655.1"/>
    <property type="molecule type" value="Genomic_DNA"/>
</dbReference>
<keyword evidence="3" id="KW-0862">Zinc</keyword>
<dbReference type="InterPro" id="IPR007527">
    <property type="entry name" value="Znf_SWIM"/>
</dbReference>
<evidence type="ECO:0008006" key="9">
    <source>
        <dbReference type="Google" id="ProtNLM"/>
    </source>
</evidence>
<evidence type="ECO:0000259" key="7">
    <source>
        <dbReference type="PROSITE" id="PS50966"/>
    </source>
</evidence>
<dbReference type="AlphaFoldDB" id="A0A2N9ES33"/>
<dbReference type="InterPro" id="IPR006564">
    <property type="entry name" value="Znf_PMZ"/>
</dbReference>
<keyword evidence="1" id="KW-0479">Metal-binding</keyword>
<dbReference type="PROSITE" id="PS50966">
    <property type="entry name" value="ZF_SWIM"/>
    <property type="match status" value="1"/>
</dbReference>
<feature type="compositionally biased region" description="Basic and acidic residues" evidence="5">
    <location>
        <begin position="199"/>
        <end position="208"/>
    </location>
</feature>
<reference evidence="8" key="1">
    <citation type="submission" date="2018-02" db="EMBL/GenBank/DDBJ databases">
        <authorList>
            <person name="Cohen D.B."/>
            <person name="Kent A.D."/>
        </authorList>
    </citation>
    <scope>NUCLEOTIDE SEQUENCE</scope>
</reference>
<accession>A0A2N9ES33</accession>
<dbReference type="PANTHER" id="PTHR31973">
    <property type="entry name" value="POLYPROTEIN, PUTATIVE-RELATED"/>
    <property type="match status" value="1"/>
</dbReference>
<keyword evidence="2 4" id="KW-0863">Zinc-finger</keyword>
<evidence type="ECO:0000259" key="6">
    <source>
        <dbReference type="PROSITE" id="PS50158"/>
    </source>
</evidence>
<evidence type="ECO:0000256" key="5">
    <source>
        <dbReference type="SAM" id="MobiDB-lite"/>
    </source>
</evidence>
<dbReference type="GO" id="GO:0008270">
    <property type="term" value="F:zinc ion binding"/>
    <property type="evidence" value="ECO:0007669"/>
    <property type="project" value="UniProtKB-KW"/>
</dbReference>
<sequence>MVRELGYALISRLWFRVPGISIEDGGLQQINSDHDAMLMTELVPGYGEIEVFVEHIVEEPIINSDFEDVDDDYNGNVDDDHHVEEDEVVDVDEDDDDDLYDRYTDMMDDEISDQNAYNSDAYNSDADNSDAENSDADNSDDDSWDSVEDDEQPEVMGAGVLDSDYESEDLYSDGQGLTESESESDGNNVEVEANADVESSARRPRVESRRPTFPIFRPVARAKDIRFELGMLFTSTEQFKEAMTEYAVEGGWGIRFVKNDKVRVRAVCQEGCKFVAYLAKLPRELTFQLKTLQLEHSCSRCFKNPRMTAKFLAKKLVGRVKDQPDIKLKSIQKKVHRKYVTHISQSKAYRAKAKAMDILEGSHIEQYNMLWDYCEELRRSNPGSTVLMKVQSFNEGEMEVEDGPYGGQLIAAVGRDANEEYFPLAFAVVEAETYDSWTWFLKLLDADVGENRRMTYMSDQQKGLVQCFESAFPTQEHRSCCRHIYNNLKRRHPGILIKELFWRAAQATYIQEFEKVMSELKEVDVGAHKWLEEHPFKTWTRSKFTGNAKSDALLNNMCECFNSKIIEAREKPIISLVEDIRLYLMRRFQHNREGILKIQSELCPKIRKKVFKLKQGSNKWEVAWAGELLFEVKDFFESFTVDLNEKSCTCQRWKLTGIPCSHAITCIHYNKEEVDKYVDDCYKVPAYKKCYEKMILPINGTTMWAKTGLPPVKPPHLRRPPGRPKKKRVREPDEPKAGTKLGRSGTTKKCKKCGRLGHNKRSCKGEVGGNSKLPQTRGEKRKMTKGGSMAPAASSVAAAPAGSSVAAHAPAASSVAATGAAASPSAAAGAAASSSNTKAKKKQKKGTSTTITAETLRASKNASRYMGAFKVVGSQESVHGPIAKQ</sequence>
<feature type="compositionally biased region" description="Low complexity" evidence="5">
    <location>
        <begin position="115"/>
        <end position="126"/>
    </location>
</feature>
<evidence type="ECO:0000313" key="8">
    <source>
        <dbReference type="EMBL" id="SPC77655.1"/>
    </source>
</evidence>
<proteinExistence type="predicted"/>
<dbReference type="Pfam" id="PF03108">
    <property type="entry name" value="DBD_Tnp_Mut"/>
    <property type="match status" value="1"/>
</dbReference>
<dbReference type="InterPro" id="IPR018289">
    <property type="entry name" value="MULE_transposase_dom"/>
</dbReference>
<feature type="region of interest" description="Disordered" evidence="5">
    <location>
        <begin position="805"/>
        <end position="855"/>
    </location>
</feature>
<feature type="domain" description="SWIM-type" evidence="7">
    <location>
        <begin position="639"/>
        <end position="671"/>
    </location>
</feature>
<evidence type="ECO:0000256" key="4">
    <source>
        <dbReference type="PROSITE-ProRule" id="PRU00047"/>
    </source>
</evidence>
<protein>
    <recommendedName>
        <fullName evidence="9">SWIM-type domain-containing protein</fullName>
    </recommendedName>
</protein>
<dbReference type="SMART" id="SM00575">
    <property type="entry name" value="ZnF_PMZ"/>
    <property type="match status" value="1"/>
</dbReference>
<feature type="compositionally biased region" description="Low complexity" evidence="5">
    <location>
        <begin position="805"/>
        <end position="837"/>
    </location>
</feature>
<dbReference type="PANTHER" id="PTHR31973:SF187">
    <property type="entry name" value="MUTATOR TRANSPOSASE MUDRA PROTEIN"/>
    <property type="match status" value="1"/>
</dbReference>
<feature type="region of interest" description="Disordered" evidence="5">
    <location>
        <begin position="707"/>
        <end position="791"/>
    </location>
</feature>
<dbReference type="InterPro" id="IPR004332">
    <property type="entry name" value="Transposase_MuDR"/>
</dbReference>
<gene>
    <name evidence="8" type="ORF">FSB_LOCUS5537</name>
</gene>
<organism evidence="8">
    <name type="scientific">Fagus sylvatica</name>
    <name type="common">Beechnut</name>
    <dbReference type="NCBI Taxonomy" id="28930"/>
    <lineage>
        <taxon>Eukaryota</taxon>
        <taxon>Viridiplantae</taxon>
        <taxon>Streptophyta</taxon>
        <taxon>Embryophyta</taxon>
        <taxon>Tracheophyta</taxon>
        <taxon>Spermatophyta</taxon>
        <taxon>Magnoliopsida</taxon>
        <taxon>eudicotyledons</taxon>
        <taxon>Gunneridae</taxon>
        <taxon>Pentapetalae</taxon>
        <taxon>rosids</taxon>
        <taxon>fabids</taxon>
        <taxon>Fagales</taxon>
        <taxon>Fagaceae</taxon>
        <taxon>Fagus</taxon>
    </lineage>
</organism>
<feature type="compositionally biased region" description="Acidic residues" evidence="5">
    <location>
        <begin position="127"/>
        <end position="153"/>
    </location>
</feature>
<evidence type="ECO:0000256" key="1">
    <source>
        <dbReference type="ARBA" id="ARBA00022723"/>
    </source>
</evidence>
<dbReference type="PROSITE" id="PS50158">
    <property type="entry name" value="ZF_CCHC"/>
    <property type="match status" value="1"/>
</dbReference>
<feature type="region of interest" description="Disordered" evidence="5">
    <location>
        <begin position="109"/>
        <end position="208"/>
    </location>
</feature>
<dbReference type="InterPro" id="IPR001878">
    <property type="entry name" value="Znf_CCHC"/>
</dbReference>